<evidence type="ECO:0000313" key="1">
    <source>
        <dbReference type="EMBL" id="TXD91208.1"/>
    </source>
</evidence>
<dbReference type="OrthoDB" id="1430532at2"/>
<keyword evidence="2" id="KW-1185">Reference proteome</keyword>
<organism evidence="1 2">
    <name type="scientific">Subsaximicrobium wynnwilliamsii</name>
    <dbReference type="NCBI Taxonomy" id="291179"/>
    <lineage>
        <taxon>Bacteria</taxon>
        <taxon>Pseudomonadati</taxon>
        <taxon>Bacteroidota</taxon>
        <taxon>Flavobacteriia</taxon>
        <taxon>Flavobacteriales</taxon>
        <taxon>Flavobacteriaceae</taxon>
        <taxon>Subsaximicrobium</taxon>
    </lineage>
</organism>
<dbReference type="Pfam" id="PF21857">
    <property type="entry name" value="DUF6913"/>
    <property type="match status" value="1"/>
</dbReference>
<dbReference type="AlphaFoldDB" id="A0A5C6ZLN2"/>
<sequence length="172" mass="19666">MILKAFKEKSNQKYINRLLNAASNRDKHAIVKSVGVVLNVDEFTDVEVFNRFFKELGLQEANTKIVSFAKDPKTSNELWGAYFNAKHIGWNGKIKHPDLQHFVNTAYDVLICFYNSKHVELDVIATSSKAHFKVGISSSDPRLYDLIIGVETSQFPIFKQELIKYLTVLNKL</sequence>
<dbReference type="Proteomes" id="UP000321578">
    <property type="component" value="Unassembled WGS sequence"/>
</dbReference>
<dbReference type="EMBL" id="VORO01000001">
    <property type="protein sequence ID" value="TXD91208.1"/>
    <property type="molecule type" value="Genomic_DNA"/>
</dbReference>
<dbReference type="RefSeq" id="WP_147084670.1">
    <property type="nucleotide sequence ID" value="NZ_VORM01000003.1"/>
</dbReference>
<accession>A0A5C6ZLN2</accession>
<evidence type="ECO:0000313" key="2">
    <source>
        <dbReference type="Proteomes" id="UP000321578"/>
    </source>
</evidence>
<protein>
    <submittedName>
        <fullName evidence="1">Uncharacterized protein</fullName>
    </submittedName>
</protein>
<proteinExistence type="predicted"/>
<comment type="caution">
    <text evidence="1">The sequence shown here is derived from an EMBL/GenBank/DDBJ whole genome shotgun (WGS) entry which is preliminary data.</text>
</comment>
<dbReference type="InterPro" id="IPR054207">
    <property type="entry name" value="DUF6913"/>
</dbReference>
<name>A0A5C6ZLN2_9FLAO</name>
<gene>
    <name evidence="1" type="ORF">ESY86_01065</name>
</gene>
<reference evidence="1 2" key="1">
    <citation type="submission" date="2019-08" db="EMBL/GenBank/DDBJ databases">
        <title>Genomes of Subsaximicrobium wynnwilliamsii strains.</title>
        <authorList>
            <person name="Bowman J.P."/>
        </authorList>
    </citation>
    <scope>NUCLEOTIDE SEQUENCE [LARGE SCALE GENOMIC DNA]</scope>
    <source>
        <strain evidence="1 2">2-80-2</strain>
    </source>
</reference>